<dbReference type="AlphaFoldDB" id="A0A518HQ43"/>
<evidence type="ECO:0000313" key="1">
    <source>
        <dbReference type="EMBL" id="QDV42964.1"/>
    </source>
</evidence>
<evidence type="ECO:0000313" key="2">
    <source>
        <dbReference type="Proteomes" id="UP000319004"/>
    </source>
</evidence>
<dbReference type="EMBL" id="CP037423">
    <property type="protein sequence ID" value="QDV42964.1"/>
    <property type="molecule type" value="Genomic_DNA"/>
</dbReference>
<gene>
    <name evidence="1" type="ORF">Enr13x_28160</name>
</gene>
<keyword evidence="2" id="KW-1185">Reference proteome</keyword>
<reference evidence="1 2" key="1">
    <citation type="submission" date="2019-03" db="EMBL/GenBank/DDBJ databases">
        <title>Deep-cultivation of Planctomycetes and their phenomic and genomic characterization uncovers novel biology.</title>
        <authorList>
            <person name="Wiegand S."/>
            <person name="Jogler M."/>
            <person name="Boedeker C."/>
            <person name="Pinto D."/>
            <person name="Vollmers J."/>
            <person name="Rivas-Marin E."/>
            <person name="Kohn T."/>
            <person name="Peeters S.H."/>
            <person name="Heuer A."/>
            <person name="Rast P."/>
            <person name="Oberbeckmann S."/>
            <person name="Bunk B."/>
            <person name="Jeske O."/>
            <person name="Meyerdierks A."/>
            <person name="Storesund J.E."/>
            <person name="Kallscheuer N."/>
            <person name="Luecker S."/>
            <person name="Lage O.M."/>
            <person name="Pohl T."/>
            <person name="Merkel B.J."/>
            <person name="Hornburger P."/>
            <person name="Mueller R.-W."/>
            <person name="Bruemmer F."/>
            <person name="Labrenz M."/>
            <person name="Spormann A.M."/>
            <person name="Op den Camp H."/>
            <person name="Overmann J."/>
            <person name="Amann R."/>
            <person name="Jetten M.S.M."/>
            <person name="Mascher T."/>
            <person name="Medema M.H."/>
            <person name="Devos D.P."/>
            <person name="Kaster A.-K."/>
            <person name="Ovreas L."/>
            <person name="Rohde M."/>
            <person name="Galperin M.Y."/>
            <person name="Jogler C."/>
        </authorList>
    </citation>
    <scope>NUCLEOTIDE SEQUENCE [LARGE SCALE GENOMIC DNA]</scope>
    <source>
        <strain evidence="1 2">Enr13</strain>
    </source>
</reference>
<protein>
    <submittedName>
        <fullName evidence="1">Uncharacterized protein</fullName>
    </submittedName>
</protein>
<organism evidence="1 2">
    <name type="scientific">Stieleria neptunia</name>
    <dbReference type="NCBI Taxonomy" id="2527979"/>
    <lineage>
        <taxon>Bacteria</taxon>
        <taxon>Pseudomonadati</taxon>
        <taxon>Planctomycetota</taxon>
        <taxon>Planctomycetia</taxon>
        <taxon>Pirellulales</taxon>
        <taxon>Pirellulaceae</taxon>
        <taxon>Stieleria</taxon>
    </lineage>
</organism>
<dbReference type="KEGG" id="snep:Enr13x_28160"/>
<proteinExistence type="predicted"/>
<dbReference type="Proteomes" id="UP000319004">
    <property type="component" value="Chromosome"/>
</dbReference>
<accession>A0A518HQ43</accession>
<name>A0A518HQ43_9BACT</name>
<sequence length="63" mass="7071">MAVVAQQQIATSRGPIPLCHSGVAERLWDHYFSESDKFSKKSCEIWQQLGKSLMRGLFATLTS</sequence>